<dbReference type="AlphaFoldDB" id="A0A2T3NHS0"/>
<dbReference type="PANTHER" id="PTHR35272:SF3">
    <property type="entry name" value="THIOL:DISULFIDE INTERCHANGE PROTEIN DSBC"/>
    <property type="match status" value="1"/>
</dbReference>
<evidence type="ECO:0000256" key="1">
    <source>
        <dbReference type="ARBA" id="ARBA00023284"/>
    </source>
</evidence>
<dbReference type="InterPro" id="IPR017937">
    <property type="entry name" value="Thioredoxin_CS"/>
</dbReference>
<evidence type="ECO:0000313" key="4">
    <source>
        <dbReference type="EMBL" id="PSW14558.1"/>
    </source>
</evidence>
<comment type="caution">
    <text evidence="4">The sequence shown here is derived from an EMBL/GenBank/DDBJ whole genome shotgun (WGS) entry which is preliminary data.</text>
</comment>
<name>A0A2T3NHS0_9GAMM</name>
<dbReference type="Pfam" id="PF13462">
    <property type="entry name" value="Thioredoxin_4"/>
    <property type="match status" value="1"/>
</dbReference>
<sequence length="250" mass="28274">MKKSIILPLVAAVTFSYSSISFAGSLNQNQQEKLEKIEAVLVENPDLIDGLLTSLNLYLDQQNRQSEMMAKYQDWIYNNPQHTTIGKADAALTIVNVTDYNCPYCKKLDPVLEQLVEEMPNDIRVVNIYVPLKQQDVKGLGTSSAEFALNVWQQNRGAYEQVHQLLVKRPQMHDKNSLNRIAKHTGTEGSLTRQDETRAMIDKNYQMFSELGLRGTPAMIMGTEIIPGYMSIEQLRPIVKAQIAKQQSKS</sequence>
<dbReference type="CDD" id="cd03023">
    <property type="entry name" value="DsbA_Com1_like"/>
    <property type="match status" value="1"/>
</dbReference>
<dbReference type="PROSITE" id="PS00194">
    <property type="entry name" value="THIOREDOXIN_1"/>
    <property type="match status" value="1"/>
</dbReference>
<reference evidence="4 5" key="1">
    <citation type="submission" date="2018-03" db="EMBL/GenBank/DDBJ databases">
        <title>Whole genome sequencing of Histamine producing bacteria.</title>
        <authorList>
            <person name="Butler K."/>
        </authorList>
    </citation>
    <scope>NUCLEOTIDE SEQUENCE [LARGE SCALE GENOMIC DNA]</scope>
    <source>
        <strain evidence="4 5">DSM 19138</strain>
    </source>
</reference>
<proteinExistence type="predicted"/>
<feature type="signal peptide" evidence="2">
    <location>
        <begin position="1"/>
        <end position="23"/>
    </location>
</feature>
<organism evidence="4 5">
    <name type="scientific">Photobacterium rosenbergii</name>
    <dbReference type="NCBI Taxonomy" id="294936"/>
    <lineage>
        <taxon>Bacteria</taxon>
        <taxon>Pseudomonadati</taxon>
        <taxon>Pseudomonadota</taxon>
        <taxon>Gammaproteobacteria</taxon>
        <taxon>Vibrionales</taxon>
        <taxon>Vibrionaceae</taxon>
        <taxon>Photobacterium</taxon>
    </lineage>
</organism>
<dbReference type="PANTHER" id="PTHR35272">
    <property type="entry name" value="THIOL:DISULFIDE INTERCHANGE PROTEIN DSBC-RELATED"/>
    <property type="match status" value="1"/>
</dbReference>
<dbReference type="Proteomes" id="UP000241346">
    <property type="component" value="Unassembled WGS sequence"/>
</dbReference>
<dbReference type="InterPro" id="IPR036249">
    <property type="entry name" value="Thioredoxin-like_sf"/>
</dbReference>
<feature type="domain" description="Thioredoxin" evidence="3">
    <location>
        <begin position="33"/>
        <end position="244"/>
    </location>
</feature>
<dbReference type="RefSeq" id="WP_107297797.1">
    <property type="nucleotide sequence ID" value="NZ_PYMB01000002.1"/>
</dbReference>
<evidence type="ECO:0000256" key="2">
    <source>
        <dbReference type="SAM" id="SignalP"/>
    </source>
</evidence>
<dbReference type="EMBL" id="PYMB01000002">
    <property type="protein sequence ID" value="PSW14558.1"/>
    <property type="molecule type" value="Genomic_DNA"/>
</dbReference>
<dbReference type="OrthoDB" id="9780340at2"/>
<dbReference type="InterPro" id="IPR012336">
    <property type="entry name" value="Thioredoxin-like_fold"/>
</dbReference>
<evidence type="ECO:0000313" key="5">
    <source>
        <dbReference type="Proteomes" id="UP000241346"/>
    </source>
</evidence>
<dbReference type="GO" id="GO:0015036">
    <property type="term" value="F:disulfide oxidoreductase activity"/>
    <property type="evidence" value="ECO:0007669"/>
    <property type="project" value="UniProtKB-ARBA"/>
</dbReference>
<dbReference type="SUPFAM" id="SSF52833">
    <property type="entry name" value="Thioredoxin-like"/>
    <property type="match status" value="1"/>
</dbReference>
<accession>A0A2T3NHS0</accession>
<dbReference type="InterPro" id="IPR013766">
    <property type="entry name" value="Thioredoxin_domain"/>
</dbReference>
<dbReference type="InterPro" id="IPR051470">
    <property type="entry name" value="Thiol:disulfide_interchange"/>
</dbReference>
<keyword evidence="2" id="KW-0732">Signal</keyword>
<gene>
    <name evidence="4" type="ORF">C9J01_09030</name>
</gene>
<feature type="chain" id="PRO_5015692145" evidence="2">
    <location>
        <begin position="24"/>
        <end position="250"/>
    </location>
</feature>
<keyword evidence="1" id="KW-0676">Redox-active center</keyword>
<dbReference type="Gene3D" id="3.40.30.10">
    <property type="entry name" value="Glutaredoxin"/>
    <property type="match status" value="1"/>
</dbReference>
<evidence type="ECO:0000259" key="3">
    <source>
        <dbReference type="PROSITE" id="PS51352"/>
    </source>
</evidence>
<dbReference type="PROSITE" id="PS51352">
    <property type="entry name" value="THIOREDOXIN_2"/>
    <property type="match status" value="1"/>
</dbReference>
<protein>
    <submittedName>
        <fullName evidence="4">DsbA family protein</fullName>
    </submittedName>
</protein>